<dbReference type="PANTHER" id="PTHR31901">
    <property type="entry name" value="GH3 DOMAIN-CONTAINING PROTEIN"/>
    <property type="match status" value="1"/>
</dbReference>
<evidence type="ECO:0000313" key="3">
    <source>
        <dbReference type="EMBL" id="SUZ85223.1"/>
    </source>
</evidence>
<feature type="domain" description="GH3 middle" evidence="1">
    <location>
        <begin position="298"/>
        <end position="362"/>
    </location>
</feature>
<evidence type="ECO:0008006" key="4">
    <source>
        <dbReference type="Google" id="ProtNLM"/>
    </source>
</evidence>
<dbReference type="AlphaFoldDB" id="A0A381R6M6"/>
<organism evidence="3">
    <name type="scientific">marine metagenome</name>
    <dbReference type="NCBI Taxonomy" id="408172"/>
    <lineage>
        <taxon>unclassified sequences</taxon>
        <taxon>metagenomes</taxon>
        <taxon>ecological metagenomes</taxon>
    </lineage>
</organism>
<feature type="non-terminal residue" evidence="3">
    <location>
        <position position="480"/>
    </location>
</feature>
<dbReference type="EMBL" id="UINC01001626">
    <property type="protein sequence ID" value="SUZ85223.1"/>
    <property type="molecule type" value="Genomic_DNA"/>
</dbReference>
<proteinExistence type="predicted"/>
<dbReference type="GO" id="GO:0005737">
    <property type="term" value="C:cytoplasm"/>
    <property type="evidence" value="ECO:0007669"/>
    <property type="project" value="TreeGrafter"/>
</dbReference>
<dbReference type="InterPro" id="IPR004993">
    <property type="entry name" value="GH3"/>
</dbReference>
<accession>A0A381R6M6</accession>
<dbReference type="Pfam" id="PF03321">
    <property type="entry name" value="GH3"/>
    <property type="match status" value="1"/>
</dbReference>
<reference evidence="3" key="1">
    <citation type="submission" date="2018-05" db="EMBL/GenBank/DDBJ databases">
        <authorList>
            <person name="Lanie J.A."/>
            <person name="Ng W.-L."/>
            <person name="Kazmierczak K.M."/>
            <person name="Andrzejewski T.M."/>
            <person name="Davidsen T.M."/>
            <person name="Wayne K.J."/>
            <person name="Tettelin H."/>
            <person name="Glass J.I."/>
            <person name="Rusch D."/>
            <person name="Podicherti R."/>
            <person name="Tsui H.-C.T."/>
            <person name="Winkler M.E."/>
        </authorList>
    </citation>
    <scope>NUCLEOTIDE SEQUENCE</scope>
</reference>
<dbReference type="PANTHER" id="PTHR31901:SF9">
    <property type="entry name" value="GH3 DOMAIN-CONTAINING PROTEIN"/>
    <property type="match status" value="1"/>
</dbReference>
<dbReference type="InterPro" id="IPR042099">
    <property type="entry name" value="ANL_N_sf"/>
</dbReference>
<dbReference type="InterPro" id="IPR055378">
    <property type="entry name" value="GH3_C"/>
</dbReference>
<sequence>MGMLTSGAKLYLSSRNRKVDNFRKNPIDLQKKILKKLLLFSKKTSYGIRYSFNNLINYKDFSEAVPVVNYEEFYPEIKKVLSGEENVLWPEKIKWFAKSSGTTNDKSKFIPVSQMALNQGHYKAGIDMLSIYLSNYNSSNLFDGKSLALGGSKQINLIGNAERLFTGDISAVLLKNLPFWARLFRTPSLDVAMMPEWENKLKKIALITSKQNITNISGVPTWTIVLIKEILKITKSQNILEVWPNLELFIHGAVSFKPYKDLFKELIPSNKMRYLETYNASEGFFAVQDNPKKEEMLLFTDHGIFYEFENTETKEVVDLSNVNVGSNYALIITTNSGLWRYRIGDTIRFYSVNPYKIKISGRTKHFINAFGEELIIENADTAMELACKKHKAPFYNYTAGPVYISGNKKGRHEWFIEFLSPPKNLKDFAYSLDTELKNLNSDYEAKRYKDLALEIPLIKILHSGTFDKWLKKKNMLGGQN</sequence>
<dbReference type="Pfam" id="PF23572">
    <property type="entry name" value="GH3_C"/>
    <property type="match status" value="1"/>
</dbReference>
<dbReference type="InterPro" id="IPR055377">
    <property type="entry name" value="GH3_M"/>
</dbReference>
<feature type="non-terminal residue" evidence="3">
    <location>
        <position position="1"/>
    </location>
</feature>
<dbReference type="Pfam" id="PF23571">
    <property type="entry name" value="GH3_M"/>
    <property type="match status" value="1"/>
</dbReference>
<dbReference type="Gene3D" id="3.40.50.12780">
    <property type="entry name" value="N-terminal domain of ligase-like"/>
    <property type="match status" value="1"/>
</dbReference>
<evidence type="ECO:0000259" key="1">
    <source>
        <dbReference type="Pfam" id="PF23571"/>
    </source>
</evidence>
<gene>
    <name evidence="3" type="ORF">METZ01_LOCUS38077</name>
</gene>
<protein>
    <recommendedName>
        <fullName evidence="4">GH3 auxin-responsive promoter</fullName>
    </recommendedName>
</protein>
<evidence type="ECO:0000259" key="2">
    <source>
        <dbReference type="Pfam" id="PF23572"/>
    </source>
</evidence>
<name>A0A381R6M6_9ZZZZ</name>
<feature type="domain" description="GH3 C-terminal" evidence="2">
    <location>
        <begin position="377"/>
        <end position="479"/>
    </location>
</feature>
<dbReference type="GO" id="GO:0016881">
    <property type="term" value="F:acid-amino acid ligase activity"/>
    <property type="evidence" value="ECO:0007669"/>
    <property type="project" value="TreeGrafter"/>
</dbReference>